<dbReference type="Gene3D" id="1.10.8.100">
    <property type="entry name" value="Ribosomal RNA adenine dimethylase-like, domain 2"/>
    <property type="match status" value="1"/>
</dbReference>
<feature type="binding site" evidence="7 8">
    <location>
        <position position="29"/>
    </location>
    <ligand>
        <name>S-adenosyl-L-methionine</name>
        <dbReference type="ChEBI" id="CHEBI:59789"/>
    </ligand>
</feature>
<keyword evidence="6 7" id="KW-0694">RNA-binding</keyword>
<dbReference type="GO" id="GO:0052908">
    <property type="term" value="F:16S rRNA (adenine(1518)-N(6)/adenine(1519)-N(6))-dimethyltransferase activity"/>
    <property type="evidence" value="ECO:0007669"/>
    <property type="project" value="UniProtKB-EC"/>
</dbReference>
<dbReference type="InterPro" id="IPR020598">
    <property type="entry name" value="rRNA_Ade_methylase_Trfase_N"/>
</dbReference>
<dbReference type="InterPro" id="IPR001737">
    <property type="entry name" value="KsgA/Erm"/>
</dbReference>
<dbReference type="FunFam" id="3.40.50.150:FF:000023">
    <property type="entry name" value="Ribosomal RNA small subunit methyltransferase A"/>
    <property type="match status" value="1"/>
</dbReference>
<proteinExistence type="inferred from homology"/>
<comment type="catalytic activity">
    <reaction evidence="7">
        <text>adenosine(1518)/adenosine(1519) in 16S rRNA + 4 S-adenosyl-L-methionine = N(6)-dimethyladenosine(1518)/N(6)-dimethyladenosine(1519) in 16S rRNA + 4 S-adenosyl-L-homocysteine + 4 H(+)</text>
        <dbReference type="Rhea" id="RHEA:19609"/>
        <dbReference type="Rhea" id="RHEA-COMP:10232"/>
        <dbReference type="Rhea" id="RHEA-COMP:10233"/>
        <dbReference type="ChEBI" id="CHEBI:15378"/>
        <dbReference type="ChEBI" id="CHEBI:57856"/>
        <dbReference type="ChEBI" id="CHEBI:59789"/>
        <dbReference type="ChEBI" id="CHEBI:74411"/>
        <dbReference type="ChEBI" id="CHEBI:74493"/>
        <dbReference type="EC" id="2.1.1.182"/>
    </reaction>
</comment>
<dbReference type="InterPro" id="IPR020596">
    <property type="entry name" value="rRNA_Ade_Mease_Trfase_CS"/>
</dbReference>
<dbReference type="GO" id="GO:0005829">
    <property type="term" value="C:cytosol"/>
    <property type="evidence" value="ECO:0007669"/>
    <property type="project" value="TreeGrafter"/>
</dbReference>
<dbReference type="CDD" id="cd02440">
    <property type="entry name" value="AdoMet_MTases"/>
    <property type="match status" value="1"/>
</dbReference>
<dbReference type="PROSITE" id="PS01131">
    <property type="entry name" value="RRNA_A_DIMETH"/>
    <property type="match status" value="1"/>
</dbReference>
<dbReference type="Pfam" id="PF00398">
    <property type="entry name" value="RrnaAD"/>
    <property type="match status" value="1"/>
</dbReference>
<comment type="similarity">
    <text evidence="7">Belongs to the class I-like SAM-binding methyltransferase superfamily. rRNA adenine N(6)-methyltransferase family. RsmA subfamily.</text>
</comment>
<feature type="binding site" evidence="7 8">
    <location>
        <position position="100"/>
    </location>
    <ligand>
        <name>S-adenosyl-L-methionine</name>
        <dbReference type="ChEBI" id="CHEBI:59789"/>
    </ligand>
</feature>
<evidence type="ECO:0000256" key="2">
    <source>
        <dbReference type="ARBA" id="ARBA00022552"/>
    </source>
</evidence>
<dbReference type="AlphaFoldDB" id="A0A810PXW2"/>
<dbReference type="HAMAP" id="MF_00607">
    <property type="entry name" value="16SrRNA_methyltr_A"/>
    <property type="match status" value="1"/>
</dbReference>
<keyword evidence="5 7" id="KW-0949">S-adenosyl-L-methionine</keyword>
<feature type="domain" description="Ribosomal RNA adenine methylase transferase N-terminal" evidence="9">
    <location>
        <begin position="34"/>
        <end position="209"/>
    </location>
</feature>
<evidence type="ECO:0000256" key="8">
    <source>
        <dbReference type="PROSITE-ProRule" id="PRU01026"/>
    </source>
</evidence>
<comment type="function">
    <text evidence="7">Specifically dimethylates two adjacent adenosines (A1518 and A1519) in the loop of a conserved hairpin near the 3'-end of 16S rRNA in the 30S particle. May play a critical role in biogenesis of 30S subunits.</text>
</comment>
<gene>
    <name evidence="7 10" type="primary">rsmA</name>
    <name evidence="7" type="synonym">ksgA</name>
    <name evidence="10" type="ORF">MM35RIKEN_07180</name>
</gene>
<protein>
    <recommendedName>
        <fullName evidence="7">Ribosomal RNA small subunit methyltransferase A</fullName>
        <ecNumber evidence="7">2.1.1.182</ecNumber>
    </recommendedName>
    <alternativeName>
        <fullName evidence="7">16S rRNA (adenine(1518)-N(6)/adenine(1519)-N(6))-dimethyltransferase</fullName>
    </alternativeName>
    <alternativeName>
        <fullName evidence="7">16S rRNA dimethyladenosine transferase</fullName>
    </alternativeName>
    <alternativeName>
        <fullName evidence="7">16S rRNA dimethylase</fullName>
    </alternativeName>
    <alternativeName>
        <fullName evidence="7">S-adenosylmethionine-6-N', N'-adenosyl(rRNA) dimethyltransferase</fullName>
    </alternativeName>
</protein>
<organism evidence="10 11">
    <name type="scientific">Vescimonas fastidiosa</name>
    <dbReference type="NCBI Taxonomy" id="2714353"/>
    <lineage>
        <taxon>Bacteria</taxon>
        <taxon>Bacillati</taxon>
        <taxon>Bacillota</taxon>
        <taxon>Clostridia</taxon>
        <taxon>Eubacteriales</taxon>
        <taxon>Oscillospiraceae</taxon>
        <taxon>Vescimonas</taxon>
    </lineage>
</organism>
<dbReference type="InterPro" id="IPR011530">
    <property type="entry name" value="rRNA_adenine_dimethylase"/>
</dbReference>
<dbReference type="PROSITE" id="PS51689">
    <property type="entry name" value="SAM_RNA_A_N6_MT"/>
    <property type="match status" value="1"/>
</dbReference>
<keyword evidence="1 7" id="KW-0963">Cytoplasm</keyword>
<sequence length="287" mass="31571">MDLCNRNDIQALLLRHGFRFSKSMGQNFLIADWVPRNTAEASGADKNSGVLEVGPGIGPLTRELCQRAGKVVSVELDHRLYPVLAETLSEYDNFTLVKGDILKQDLSTLVAEHFAGLRPILCANLPYNITTPLLTACVKAKCFTSITVLIQKEVAQRICAQPGTADYGAFTLLMQYYTEPELLFTVPNTCFLPMPKVTSAVIRCITREKPPVAVQSEAMLWRTVKAGFALRRKTLANSLQTGFPLSKQELTQIIASCGLPGDIRGERLCLADYARLADALYAATDEN</sequence>
<dbReference type="SMART" id="SM00650">
    <property type="entry name" value="rADc"/>
    <property type="match status" value="1"/>
</dbReference>
<evidence type="ECO:0000256" key="3">
    <source>
        <dbReference type="ARBA" id="ARBA00022603"/>
    </source>
</evidence>
<feature type="binding site" evidence="7 8">
    <location>
        <position position="54"/>
    </location>
    <ligand>
        <name>S-adenosyl-L-methionine</name>
        <dbReference type="ChEBI" id="CHEBI:59789"/>
    </ligand>
</feature>
<evidence type="ECO:0000256" key="7">
    <source>
        <dbReference type="HAMAP-Rule" id="MF_00607"/>
    </source>
</evidence>
<dbReference type="RefSeq" id="WP_212819393.1">
    <property type="nucleotide sequence ID" value="NZ_AP023415.1"/>
</dbReference>
<dbReference type="EMBL" id="AP023415">
    <property type="protein sequence ID" value="BCK78526.1"/>
    <property type="molecule type" value="Genomic_DNA"/>
</dbReference>
<name>A0A810PXW2_9FIRM</name>
<dbReference type="KEGG" id="vfa:MM35RIKEN_07180"/>
<keyword evidence="3 7" id="KW-0489">Methyltransferase</keyword>
<evidence type="ECO:0000313" key="10">
    <source>
        <dbReference type="EMBL" id="BCK78526.1"/>
    </source>
</evidence>
<feature type="binding site" evidence="7 8">
    <location>
        <position position="27"/>
    </location>
    <ligand>
        <name>S-adenosyl-L-methionine</name>
        <dbReference type="ChEBI" id="CHEBI:59789"/>
    </ligand>
</feature>
<keyword evidence="4 7" id="KW-0808">Transferase</keyword>
<feature type="binding site" evidence="7 8">
    <location>
        <position position="75"/>
    </location>
    <ligand>
        <name>S-adenosyl-L-methionine</name>
        <dbReference type="ChEBI" id="CHEBI:59789"/>
    </ligand>
</feature>
<dbReference type="NCBIfam" id="TIGR00755">
    <property type="entry name" value="ksgA"/>
    <property type="match status" value="1"/>
</dbReference>
<evidence type="ECO:0000256" key="4">
    <source>
        <dbReference type="ARBA" id="ARBA00022679"/>
    </source>
</evidence>
<keyword evidence="11" id="KW-1185">Reference proteome</keyword>
<dbReference type="SUPFAM" id="SSF53335">
    <property type="entry name" value="S-adenosyl-L-methionine-dependent methyltransferases"/>
    <property type="match status" value="1"/>
</dbReference>
<reference evidence="10" key="1">
    <citation type="submission" date="2020-09" db="EMBL/GenBank/DDBJ databases">
        <title>New species isolated from human feces.</title>
        <authorList>
            <person name="Kitahara M."/>
            <person name="Shigeno Y."/>
            <person name="Shime M."/>
            <person name="Matsumoto Y."/>
            <person name="Nakamura S."/>
            <person name="Motooka D."/>
            <person name="Fukuoka S."/>
            <person name="Nishikawa H."/>
            <person name="Benno Y."/>
        </authorList>
    </citation>
    <scope>NUCLEOTIDE SEQUENCE</scope>
    <source>
        <strain evidence="10">MM35</strain>
    </source>
</reference>
<dbReference type="GO" id="GO:0003723">
    <property type="term" value="F:RNA binding"/>
    <property type="evidence" value="ECO:0007669"/>
    <property type="project" value="UniProtKB-UniRule"/>
</dbReference>
<evidence type="ECO:0000313" key="11">
    <source>
        <dbReference type="Proteomes" id="UP000681343"/>
    </source>
</evidence>
<evidence type="ECO:0000256" key="1">
    <source>
        <dbReference type="ARBA" id="ARBA00022490"/>
    </source>
</evidence>
<feature type="binding site" evidence="7 8">
    <location>
        <position position="124"/>
    </location>
    <ligand>
        <name>S-adenosyl-L-methionine</name>
        <dbReference type="ChEBI" id="CHEBI:59789"/>
    </ligand>
</feature>
<dbReference type="Proteomes" id="UP000681343">
    <property type="component" value="Chromosome"/>
</dbReference>
<dbReference type="InterPro" id="IPR029063">
    <property type="entry name" value="SAM-dependent_MTases_sf"/>
</dbReference>
<dbReference type="Gene3D" id="3.40.50.150">
    <property type="entry name" value="Vaccinia Virus protein VP39"/>
    <property type="match status" value="1"/>
</dbReference>
<dbReference type="EC" id="2.1.1.182" evidence="7"/>
<dbReference type="PANTHER" id="PTHR11727">
    <property type="entry name" value="DIMETHYLADENOSINE TRANSFERASE"/>
    <property type="match status" value="1"/>
</dbReference>
<accession>A0A810PXW2</accession>
<dbReference type="PANTHER" id="PTHR11727:SF7">
    <property type="entry name" value="DIMETHYLADENOSINE TRANSFERASE-RELATED"/>
    <property type="match status" value="1"/>
</dbReference>
<dbReference type="InterPro" id="IPR023165">
    <property type="entry name" value="rRNA_Ade_diMease-like_C"/>
</dbReference>
<evidence type="ECO:0000259" key="9">
    <source>
        <dbReference type="SMART" id="SM00650"/>
    </source>
</evidence>
<comment type="subcellular location">
    <subcellularLocation>
        <location evidence="7">Cytoplasm</location>
    </subcellularLocation>
</comment>
<evidence type="ECO:0000256" key="5">
    <source>
        <dbReference type="ARBA" id="ARBA00022691"/>
    </source>
</evidence>
<evidence type="ECO:0000256" key="6">
    <source>
        <dbReference type="ARBA" id="ARBA00022884"/>
    </source>
</evidence>
<keyword evidence="2 7" id="KW-0698">rRNA processing</keyword>